<dbReference type="Proteomes" id="UP000277108">
    <property type="component" value="Unassembled WGS sequence"/>
</dbReference>
<evidence type="ECO:0000256" key="1">
    <source>
        <dbReference type="ARBA" id="ARBA00004370"/>
    </source>
</evidence>
<keyword evidence="2 7" id="KW-0813">Transport</keyword>
<keyword evidence="7" id="KW-0139">CF(1)</keyword>
<dbReference type="GO" id="GO:0046933">
    <property type="term" value="F:proton-transporting ATP synthase activity, rotational mechanism"/>
    <property type="evidence" value="ECO:0007669"/>
    <property type="project" value="UniProtKB-UniRule"/>
</dbReference>
<evidence type="ECO:0000256" key="2">
    <source>
        <dbReference type="ARBA" id="ARBA00022448"/>
    </source>
</evidence>
<reference evidence="8 9" key="1">
    <citation type="submission" date="2018-11" db="EMBL/GenBank/DDBJ databases">
        <title>Genomic Encyclopedia of Type Strains, Phase IV (KMG-IV): sequencing the most valuable type-strain genomes for metagenomic binning, comparative biology and taxonomic classification.</title>
        <authorList>
            <person name="Goeker M."/>
        </authorList>
    </citation>
    <scope>NUCLEOTIDE SEQUENCE [LARGE SCALE GENOMIC DNA]</scope>
    <source>
        <strain evidence="8 9">DSM 29158</strain>
    </source>
</reference>
<keyword evidence="6 7" id="KW-0066">ATP synthesis</keyword>
<dbReference type="InterPro" id="IPR026015">
    <property type="entry name" value="ATP_synth_OSCP/delta_N_sf"/>
</dbReference>
<comment type="caution">
    <text evidence="8">The sequence shown here is derived from an EMBL/GenBank/DDBJ whole genome shotgun (WGS) entry which is preliminary data.</text>
</comment>
<organism evidence="8 9">
    <name type="scientific">Abyssicoccus albus</name>
    <dbReference type="NCBI Taxonomy" id="1817405"/>
    <lineage>
        <taxon>Bacteria</taxon>
        <taxon>Bacillati</taxon>
        <taxon>Bacillota</taxon>
        <taxon>Bacilli</taxon>
        <taxon>Bacillales</taxon>
        <taxon>Abyssicoccaceae</taxon>
    </lineage>
</organism>
<evidence type="ECO:0000256" key="5">
    <source>
        <dbReference type="ARBA" id="ARBA00023136"/>
    </source>
</evidence>
<dbReference type="GO" id="GO:0005886">
    <property type="term" value="C:plasma membrane"/>
    <property type="evidence" value="ECO:0007669"/>
    <property type="project" value="UniProtKB-SubCell"/>
</dbReference>
<keyword evidence="3 7" id="KW-0375">Hydrogen ion transport</keyword>
<dbReference type="HAMAP" id="MF_01416">
    <property type="entry name" value="ATP_synth_delta_bact"/>
    <property type="match status" value="1"/>
</dbReference>
<keyword evidence="4 7" id="KW-0406">Ion transport</keyword>
<proteinExistence type="inferred from homology"/>
<keyword evidence="5 7" id="KW-0472">Membrane</keyword>
<dbReference type="InterPro" id="IPR000711">
    <property type="entry name" value="ATPase_OSCP/dsu"/>
</dbReference>
<protein>
    <recommendedName>
        <fullName evidence="7">ATP synthase subunit delta</fullName>
    </recommendedName>
    <alternativeName>
        <fullName evidence="7">ATP synthase F(1) sector subunit delta</fullName>
    </alternativeName>
    <alternativeName>
        <fullName evidence="7">F-type ATPase subunit delta</fullName>
        <shortName evidence="7">F-ATPase subunit delta</shortName>
    </alternativeName>
</protein>
<evidence type="ECO:0000256" key="6">
    <source>
        <dbReference type="ARBA" id="ARBA00023310"/>
    </source>
</evidence>
<dbReference type="NCBIfam" id="TIGR01145">
    <property type="entry name" value="ATP_synt_delta"/>
    <property type="match status" value="1"/>
</dbReference>
<dbReference type="PRINTS" id="PR00125">
    <property type="entry name" value="ATPASEDELTA"/>
</dbReference>
<dbReference type="SUPFAM" id="SSF47928">
    <property type="entry name" value="N-terminal domain of the delta subunit of the F1F0-ATP synthase"/>
    <property type="match status" value="1"/>
</dbReference>
<keyword evidence="9" id="KW-1185">Reference proteome</keyword>
<evidence type="ECO:0000313" key="9">
    <source>
        <dbReference type="Proteomes" id="UP000277108"/>
    </source>
</evidence>
<dbReference type="RefSeq" id="WP_123807826.1">
    <property type="nucleotide sequence ID" value="NZ_RKRK01000003.1"/>
</dbReference>
<comment type="function">
    <text evidence="7">This protein is part of the stalk that links CF(0) to CF(1). It either transmits conformational changes from CF(0) to CF(1) or is implicated in proton conduction.</text>
</comment>
<dbReference type="GO" id="GO:0045259">
    <property type="term" value="C:proton-transporting ATP synthase complex"/>
    <property type="evidence" value="ECO:0007669"/>
    <property type="project" value="UniProtKB-KW"/>
</dbReference>
<comment type="function">
    <text evidence="7">F(1)F(0) ATP synthase produces ATP from ADP in the presence of a proton or sodium gradient. F-type ATPases consist of two structural domains, F(1) containing the extramembraneous catalytic core and F(0) containing the membrane proton channel, linked together by a central stalk and a peripheral stalk. During catalysis, ATP synthesis in the catalytic domain of F(1) is coupled via a rotary mechanism of the central stalk subunits to proton translocation.</text>
</comment>
<gene>
    <name evidence="7" type="primary">atpH</name>
    <name evidence="8" type="ORF">EDD62_1075</name>
</gene>
<dbReference type="EMBL" id="RKRK01000003">
    <property type="protein sequence ID" value="RPF56439.1"/>
    <property type="molecule type" value="Genomic_DNA"/>
</dbReference>
<evidence type="ECO:0000256" key="4">
    <source>
        <dbReference type="ARBA" id="ARBA00023065"/>
    </source>
</evidence>
<dbReference type="OrthoDB" id="9802471at2"/>
<dbReference type="Gene3D" id="1.10.520.20">
    <property type="entry name" value="N-terminal domain of the delta subunit of the F1F0-ATP synthase"/>
    <property type="match status" value="1"/>
</dbReference>
<evidence type="ECO:0000256" key="7">
    <source>
        <dbReference type="HAMAP-Rule" id="MF_01416"/>
    </source>
</evidence>
<name>A0A3N5BI53_9BACL</name>
<evidence type="ECO:0000256" key="3">
    <source>
        <dbReference type="ARBA" id="ARBA00022781"/>
    </source>
</evidence>
<accession>A0A3N5BI53</accession>
<sequence length="179" mass="20475">MSIQSAKSYAQSLFDTALKHDKEKKVLKDLLAIHDSVNAQKKSYLNVVNHPKLSKDARMDMISKSFGEANKYVVNTIKVMASNNKLDLLPYLYEAYEEVYNEHLGIRKATVESTYKLFETELERIGQVFVQKLGLNKLIMKNEVNPSLIGGVRIKIDTKVYDGSIKTKLNDIKQRVVRH</sequence>
<dbReference type="PANTHER" id="PTHR11910">
    <property type="entry name" value="ATP SYNTHASE DELTA CHAIN"/>
    <property type="match status" value="1"/>
</dbReference>
<comment type="similarity">
    <text evidence="7">Belongs to the ATPase delta chain family.</text>
</comment>
<keyword evidence="7" id="KW-1003">Cell membrane</keyword>
<dbReference type="Pfam" id="PF00213">
    <property type="entry name" value="OSCP"/>
    <property type="match status" value="1"/>
</dbReference>
<comment type="subcellular location">
    <subcellularLocation>
        <location evidence="7">Cell membrane</location>
        <topology evidence="7">Peripheral membrane protein</topology>
    </subcellularLocation>
    <subcellularLocation>
        <location evidence="1">Membrane</location>
    </subcellularLocation>
</comment>
<dbReference type="AlphaFoldDB" id="A0A3N5BI53"/>
<evidence type="ECO:0000313" key="8">
    <source>
        <dbReference type="EMBL" id="RPF56439.1"/>
    </source>
</evidence>